<dbReference type="AlphaFoldDB" id="A0A507EY50"/>
<dbReference type="PANTHER" id="PTHR10122:SF0">
    <property type="entry name" value="CYTOCHROME C OXIDASE SUBUNIT 5B, ISOFORM A-RELATED"/>
    <property type="match status" value="1"/>
</dbReference>
<dbReference type="Pfam" id="PF01215">
    <property type="entry name" value="COX5B"/>
    <property type="match status" value="1"/>
</dbReference>
<dbReference type="EMBL" id="QEAP01000365">
    <property type="protein sequence ID" value="TPX68156.1"/>
    <property type="molecule type" value="Genomic_DNA"/>
</dbReference>
<dbReference type="OrthoDB" id="10249250at2759"/>
<evidence type="ECO:0000313" key="5">
    <source>
        <dbReference type="Proteomes" id="UP000320333"/>
    </source>
</evidence>
<feature type="binding site" evidence="3">
    <location>
        <position position="133"/>
    </location>
    <ligand>
        <name>Zn(2+)</name>
        <dbReference type="ChEBI" id="CHEBI:29105"/>
    </ligand>
</feature>
<protein>
    <recommendedName>
        <fullName evidence="6">Cytochrome c oxidase subunit 5b</fullName>
    </recommendedName>
</protein>
<keyword evidence="2 3" id="KW-0862">Zinc</keyword>
<proteinExistence type="predicted"/>
<organism evidence="4 5">
    <name type="scientific">Chytriomyces confervae</name>
    <dbReference type="NCBI Taxonomy" id="246404"/>
    <lineage>
        <taxon>Eukaryota</taxon>
        <taxon>Fungi</taxon>
        <taxon>Fungi incertae sedis</taxon>
        <taxon>Chytridiomycota</taxon>
        <taxon>Chytridiomycota incertae sedis</taxon>
        <taxon>Chytridiomycetes</taxon>
        <taxon>Chytridiales</taxon>
        <taxon>Chytriomycetaceae</taxon>
        <taxon>Chytriomyces</taxon>
    </lineage>
</organism>
<feature type="binding site" evidence="3">
    <location>
        <position position="136"/>
    </location>
    <ligand>
        <name>Zn(2+)</name>
        <dbReference type="ChEBI" id="CHEBI:29105"/>
    </ligand>
</feature>
<feature type="binding site" evidence="3">
    <location>
        <position position="109"/>
    </location>
    <ligand>
        <name>Zn(2+)</name>
        <dbReference type="ChEBI" id="CHEBI:29105"/>
    </ligand>
</feature>
<dbReference type="InterPro" id="IPR002124">
    <property type="entry name" value="Cyt_c_oxidase_su5b"/>
</dbReference>
<feature type="binding site" evidence="3">
    <location>
        <position position="117"/>
    </location>
    <ligand>
        <name>Zn(2+)</name>
        <dbReference type="ChEBI" id="CHEBI:29105"/>
    </ligand>
</feature>
<dbReference type="GO" id="GO:0045277">
    <property type="term" value="C:respiratory chain complex IV"/>
    <property type="evidence" value="ECO:0007669"/>
    <property type="project" value="InterPro"/>
</dbReference>
<dbReference type="GO" id="GO:0046872">
    <property type="term" value="F:metal ion binding"/>
    <property type="evidence" value="ECO:0007669"/>
    <property type="project" value="UniProtKB-KW"/>
</dbReference>
<dbReference type="SUPFAM" id="SSF57802">
    <property type="entry name" value="Rubredoxin-like"/>
    <property type="match status" value="1"/>
</dbReference>
<dbReference type="InterPro" id="IPR036972">
    <property type="entry name" value="Cyt_c_oxidase_su5b_sf"/>
</dbReference>
<comment type="caution">
    <text evidence="4">The sequence shown here is derived from an EMBL/GenBank/DDBJ whole genome shotgun (WGS) entry which is preliminary data.</text>
</comment>
<gene>
    <name evidence="4" type="ORF">CcCBS67573_g07264</name>
</gene>
<dbReference type="PROSITE" id="PS51359">
    <property type="entry name" value="COX5B_2"/>
    <property type="match status" value="1"/>
</dbReference>
<evidence type="ECO:0000256" key="1">
    <source>
        <dbReference type="ARBA" id="ARBA00022723"/>
    </source>
</evidence>
<accession>A0A507EY50</accession>
<dbReference type="GO" id="GO:0005740">
    <property type="term" value="C:mitochondrial envelope"/>
    <property type="evidence" value="ECO:0007669"/>
    <property type="project" value="InterPro"/>
</dbReference>
<dbReference type="Proteomes" id="UP000320333">
    <property type="component" value="Unassembled WGS sequence"/>
</dbReference>
<evidence type="ECO:0000313" key="4">
    <source>
        <dbReference type="EMBL" id="TPX68156.1"/>
    </source>
</evidence>
<dbReference type="GO" id="GO:0006123">
    <property type="term" value="P:mitochondrial electron transport, cytochrome c to oxygen"/>
    <property type="evidence" value="ECO:0007669"/>
    <property type="project" value="InterPro"/>
</dbReference>
<dbReference type="STRING" id="246404.A0A507EY50"/>
<name>A0A507EY50_9FUNG</name>
<evidence type="ECO:0008006" key="6">
    <source>
        <dbReference type="Google" id="ProtNLM"/>
    </source>
</evidence>
<evidence type="ECO:0000256" key="3">
    <source>
        <dbReference type="PIRSR" id="PIRSR602124-2"/>
    </source>
</evidence>
<keyword evidence="5" id="KW-1185">Reference proteome</keyword>
<dbReference type="PANTHER" id="PTHR10122">
    <property type="entry name" value="CYTOCHROME C OXIDASE SUBUNIT 5B, MITOCHONDRIAL"/>
    <property type="match status" value="1"/>
</dbReference>
<sequence length="148" mass="16573">MLPVLRSKVSISAIRRISAAKNFSSAAVARSADQGKSDAFNLPVPGYRAPGQIAHNWEIATGNERYEYVKRLEGEEPWPDMQPYYMKSKPTAANPFVVTGSDPEKYVGCTGFPADTHETVWLTLRSHRGVDRCPHCGNAFKYQQDHHH</sequence>
<evidence type="ECO:0000256" key="2">
    <source>
        <dbReference type="ARBA" id="ARBA00022833"/>
    </source>
</evidence>
<keyword evidence="1 3" id="KW-0479">Metal-binding</keyword>
<reference evidence="4 5" key="1">
    <citation type="journal article" date="2019" name="Sci. Rep.">
        <title>Comparative genomics of chytrid fungi reveal insights into the obligate biotrophic and pathogenic lifestyle of Synchytrium endobioticum.</title>
        <authorList>
            <person name="van de Vossenberg B.T.L.H."/>
            <person name="Warris S."/>
            <person name="Nguyen H.D.T."/>
            <person name="van Gent-Pelzer M.P.E."/>
            <person name="Joly D.L."/>
            <person name="van de Geest H.C."/>
            <person name="Bonants P.J.M."/>
            <person name="Smith D.S."/>
            <person name="Levesque C.A."/>
            <person name="van der Lee T.A.J."/>
        </authorList>
    </citation>
    <scope>NUCLEOTIDE SEQUENCE [LARGE SCALE GENOMIC DNA]</scope>
    <source>
        <strain evidence="4 5">CBS 675.73</strain>
    </source>
</reference>
<dbReference type="Gene3D" id="2.60.11.10">
    <property type="entry name" value="Cytochrome c oxidase, subunit Vb"/>
    <property type="match status" value="1"/>
</dbReference>